<dbReference type="Proteomes" id="UP001626550">
    <property type="component" value="Unassembled WGS sequence"/>
</dbReference>
<comment type="caution">
    <text evidence="1">The sequence shown here is derived from an EMBL/GenBank/DDBJ whole genome shotgun (WGS) entry which is preliminary data.</text>
</comment>
<protein>
    <submittedName>
        <fullName evidence="1">Uncharacterized protein</fullName>
    </submittedName>
</protein>
<name>A0ABD2Q758_9PLAT</name>
<keyword evidence="2" id="KW-1185">Reference proteome</keyword>
<reference evidence="1 2" key="1">
    <citation type="submission" date="2024-11" db="EMBL/GenBank/DDBJ databases">
        <title>Adaptive evolution of stress response genes in parasites aligns with host niche diversity.</title>
        <authorList>
            <person name="Hahn C."/>
            <person name="Resl P."/>
        </authorList>
    </citation>
    <scope>NUCLEOTIDE SEQUENCE [LARGE SCALE GENOMIC DNA]</scope>
    <source>
        <strain evidence="1">EGGRZ-B1_66</strain>
        <tissue evidence="1">Body</tissue>
    </source>
</reference>
<gene>
    <name evidence="1" type="ORF">Ciccas_005968</name>
</gene>
<dbReference type="AlphaFoldDB" id="A0ABD2Q758"/>
<dbReference type="EMBL" id="JBJKFK010000760">
    <property type="protein sequence ID" value="KAL3315404.1"/>
    <property type="molecule type" value="Genomic_DNA"/>
</dbReference>
<organism evidence="1 2">
    <name type="scientific">Cichlidogyrus casuarinus</name>
    <dbReference type="NCBI Taxonomy" id="1844966"/>
    <lineage>
        <taxon>Eukaryota</taxon>
        <taxon>Metazoa</taxon>
        <taxon>Spiralia</taxon>
        <taxon>Lophotrochozoa</taxon>
        <taxon>Platyhelminthes</taxon>
        <taxon>Monogenea</taxon>
        <taxon>Monopisthocotylea</taxon>
        <taxon>Dactylogyridea</taxon>
        <taxon>Ancyrocephalidae</taxon>
        <taxon>Cichlidogyrus</taxon>
    </lineage>
</organism>
<accession>A0ABD2Q758</accession>
<proteinExistence type="predicted"/>
<evidence type="ECO:0000313" key="2">
    <source>
        <dbReference type="Proteomes" id="UP001626550"/>
    </source>
</evidence>
<evidence type="ECO:0000313" key="1">
    <source>
        <dbReference type="EMBL" id="KAL3315404.1"/>
    </source>
</evidence>
<sequence>MKRRKFSHIPEIRERSQTKFDEILYSSQLAQCEKLLNDLHLPKPKSTPQKTKFKHLAKSLNLALLAVRKWKNLSTEQVAQSLAQPTMKDEVANFAGQHLCQELVRRGLNDPRTNSTTFPVYYRVTWHKQEAHDLSIPLNAYCESALTFRMSDDERLFASRCETRLNNYSGSAFTSRSTPWLRFPNYNRPATMNNTIANEEICLENGPRAVKDPFLGRQNFCSEPAFMDTEHQCSRPKSVQFLFEDEKAQTPQFITRPGWQLLI</sequence>